<evidence type="ECO:0000256" key="7">
    <source>
        <dbReference type="ARBA" id="ARBA00022989"/>
    </source>
</evidence>
<evidence type="ECO:0000256" key="9">
    <source>
        <dbReference type="ARBA" id="ARBA00023316"/>
    </source>
</evidence>
<dbReference type="GO" id="GO:0008360">
    <property type="term" value="P:regulation of cell shape"/>
    <property type="evidence" value="ECO:0007669"/>
    <property type="project" value="UniProtKB-KW"/>
</dbReference>
<keyword evidence="4 10" id="KW-0812">Transmembrane</keyword>
<evidence type="ECO:0000256" key="1">
    <source>
        <dbReference type="ARBA" id="ARBA00004162"/>
    </source>
</evidence>
<dbReference type="GO" id="GO:0008658">
    <property type="term" value="F:penicillin binding"/>
    <property type="evidence" value="ECO:0007669"/>
    <property type="project" value="InterPro"/>
</dbReference>
<keyword evidence="3" id="KW-1003">Cell membrane</keyword>
<evidence type="ECO:0000313" key="13">
    <source>
        <dbReference type="EMBL" id="OJG16811.1"/>
    </source>
</evidence>
<dbReference type="RefSeq" id="WP_071863758.1">
    <property type="nucleotide sequence ID" value="NZ_JBHLVQ010000015.1"/>
</dbReference>
<evidence type="ECO:0000256" key="10">
    <source>
        <dbReference type="SAM" id="Phobius"/>
    </source>
</evidence>
<dbReference type="GO" id="GO:0009252">
    <property type="term" value="P:peptidoglycan biosynthetic process"/>
    <property type="evidence" value="ECO:0007669"/>
    <property type="project" value="UniProtKB-KW"/>
</dbReference>
<evidence type="ECO:0000313" key="14">
    <source>
        <dbReference type="Proteomes" id="UP000182835"/>
    </source>
</evidence>
<evidence type="ECO:0000256" key="3">
    <source>
        <dbReference type="ARBA" id="ARBA00022475"/>
    </source>
</evidence>
<dbReference type="InterPro" id="IPR005311">
    <property type="entry name" value="PBP_dimer"/>
</dbReference>
<keyword evidence="5" id="KW-0133">Cell shape</keyword>
<dbReference type="Pfam" id="PF00905">
    <property type="entry name" value="Transpeptidase"/>
    <property type="match status" value="1"/>
</dbReference>
<dbReference type="PANTHER" id="PTHR30627:SF2">
    <property type="entry name" value="PEPTIDOGLYCAN D,D-TRANSPEPTIDASE MRDA"/>
    <property type="match status" value="1"/>
</dbReference>
<feature type="transmembrane region" description="Helical" evidence="10">
    <location>
        <begin position="38"/>
        <end position="59"/>
    </location>
</feature>
<dbReference type="Pfam" id="PF03717">
    <property type="entry name" value="PBP_dimer"/>
    <property type="match status" value="1"/>
</dbReference>
<dbReference type="Gene3D" id="1.10.10.1230">
    <property type="entry name" value="Penicillin-binding protein, N-terminal non-catalytic domain, head sub-domain"/>
    <property type="match status" value="1"/>
</dbReference>
<dbReference type="PANTHER" id="PTHR30627">
    <property type="entry name" value="PEPTIDOGLYCAN D,D-TRANSPEPTIDASE"/>
    <property type="match status" value="1"/>
</dbReference>
<protein>
    <submittedName>
        <fullName evidence="13">Penicillin-binding protein transpeptidase</fullName>
    </submittedName>
</protein>
<keyword evidence="9" id="KW-0961">Cell wall biogenesis/degradation</keyword>
<sequence length="711" mass="77380">MKDLKDKFTKAHIEKKLKDGRAPSKTAPRSHVPFRLNFLFFIIFALFIALIAQLGYLQIVNGDNIATQLKASSTIDIKGSTPRGMIYDATGKALVTNKANPAITFTRGNTMSAEDLLKIANRLNELIDVPIDKTLQERDLKDYWLADPKNLKKANDRLSTSEKLITDQSKLYAKLVDKVSAKEIEFDTKQKKAAMIFKRMNSASALNTVYIKNQDVTDEELAVVAERASELSGVSTGTDWTRDYAQNGSLRSILGKVSTETTGLPAEDLDKYLAKGYARNDRVGTSFLEKQYEDVLQGTKSQSEVLLDRQGNISSQKEVSPGAKGDNLVLSINAEFQKRVEAILKKNYQGLIDAGKADYSPGAYAVAMDPNTGGVLAMAGFLHKEQSDSLEEHALGTVQSAFVPGSVVKAGTLTAGWQNGVLNGNEVLYDEPIKVNGTAVKASIYNKDGSGSRNLSARKALEISSNAYMMKVAFKLLHMDYQYNISMPLIDKQIGTYDALRKAFSEYGMGVKTGIDLPGEESGLIKDTRFLDSQNNGGSVLDLSFGQFDTYTPMQLAQYAATVANGGKRIQPHIVSGIYGNDAEGNLGNLKKAIQPKILNTVNLSKSQMDIIQGGFYDAVHGNDPYTTATALAGAKMSASAKTGTAETSVTTKNGKLIDTINSNIVAYGPSDDAKVAISVMLPNLKNDNDHVNVIIAKEIMDAYYDLYMNN</sequence>
<dbReference type="SUPFAM" id="SSF56519">
    <property type="entry name" value="Penicillin binding protein dimerisation domain"/>
    <property type="match status" value="1"/>
</dbReference>
<evidence type="ECO:0000259" key="12">
    <source>
        <dbReference type="Pfam" id="PF03717"/>
    </source>
</evidence>
<keyword evidence="8 10" id="KW-0472">Membrane</keyword>
<dbReference type="Gene3D" id="3.90.1310.10">
    <property type="entry name" value="Penicillin-binding protein 2a (Domain 2)"/>
    <property type="match status" value="1"/>
</dbReference>
<evidence type="ECO:0000256" key="2">
    <source>
        <dbReference type="ARBA" id="ARBA00007171"/>
    </source>
</evidence>
<comment type="subcellular location">
    <subcellularLocation>
        <location evidence="1">Cell membrane</location>
        <topology evidence="1">Single-pass membrane protein</topology>
    </subcellularLocation>
</comment>
<dbReference type="InterPro" id="IPR036138">
    <property type="entry name" value="PBP_dimer_sf"/>
</dbReference>
<evidence type="ECO:0000256" key="4">
    <source>
        <dbReference type="ARBA" id="ARBA00022692"/>
    </source>
</evidence>
<dbReference type="GO" id="GO:0071555">
    <property type="term" value="P:cell wall organization"/>
    <property type="evidence" value="ECO:0007669"/>
    <property type="project" value="UniProtKB-KW"/>
</dbReference>
<feature type="domain" description="Penicillin-binding protein dimerisation" evidence="12">
    <location>
        <begin position="81"/>
        <end position="316"/>
    </location>
</feature>
<dbReference type="AlphaFoldDB" id="A0A1L8RAL9"/>
<dbReference type="OrthoDB" id="9770103at2"/>
<gene>
    <name evidence="13" type="ORF">RU96_GL000278</name>
</gene>
<evidence type="ECO:0000256" key="6">
    <source>
        <dbReference type="ARBA" id="ARBA00022984"/>
    </source>
</evidence>
<dbReference type="InterPro" id="IPR050515">
    <property type="entry name" value="Beta-lactam/transpept"/>
</dbReference>
<proteinExistence type="inferred from homology"/>
<evidence type="ECO:0000259" key="11">
    <source>
        <dbReference type="Pfam" id="PF00905"/>
    </source>
</evidence>
<dbReference type="EMBL" id="JXKG01000001">
    <property type="protein sequence ID" value="OJG16811.1"/>
    <property type="molecule type" value="Genomic_DNA"/>
</dbReference>
<dbReference type="SUPFAM" id="SSF56601">
    <property type="entry name" value="beta-lactamase/transpeptidase-like"/>
    <property type="match status" value="1"/>
</dbReference>
<dbReference type="GO" id="GO:0005886">
    <property type="term" value="C:plasma membrane"/>
    <property type="evidence" value="ECO:0007669"/>
    <property type="project" value="UniProtKB-SubCell"/>
</dbReference>
<comment type="caution">
    <text evidence="13">The sequence shown here is derived from an EMBL/GenBank/DDBJ whole genome shotgun (WGS) entry which is preliminary data.</text>
</comment>
<evidence type="ECO:0000256" key="8">
    <source>
        <dbReference type="ARBA" id="ARBA00023136"/>
    </source>
</evidence>
<organism evidence="13 14">
    <name type="scientific">Enterococcus canintestini</name>
    <dbReference type="NCBI Taxonomy" id="317010"/>
    <lineage>
        <taxon>Bacteria</taxon>
        <taxon>Bacillati</taxon>
        <taxon>Bacillota</taxon>
        <taxon>Bacilli</taxon>
        <taxon>Lactobacillales</taxon>
        <taxon>Enterococcaceae</taxon>
        <taxon>Enterococcus</taxon>
    </lineage>
</organism>
<reference evidence="13 14" key="1">
    <citation type="submission" date="2014-12" db="EMBL/GenBank/DDBJ databases">
        <title>Draft genome sequences of 29 type strains of Enterococci.</title>
        <authorList>
            <person name="Zhong Z."/>
            <person name="Sun Z."/>
            <person name="Liu W."/>
            <person name="Zhang W."/>
            <person name="Zhang H."/>
        </authorList>
    </citation>
    <scope>NUCLEOTIDE SEQUENCE [LARGE SCALE GENOMIC DNA]</scope>
    <source>
        <strain evidence="13 14">DSM 21207</strain>
    </source>
</reference>
<comment type="similarity">
    <text evidence="2">Belongs to the transpeptidase family.</text>
</comment>
<dbReference type="Proteomes" id="UP000182835">
    <property type="component" value="Unassembled WGS sequence"/>
</dbReference>
<dbReference type="STRING" id="317010.RU96_GL000278"/>
<evidence type="ECO:0000256" key="5">
    <source>
        <dbReference type="ARBA" id="ARBA00022960"/>
    </source>
</evidence>
<dbReference type="InterPro" id="IPR001460">
    <property type="entry name" value="PCN-bd_Tpept"/>
</dbReference>
<keyword evidence="7 10" id="KW-1133">Transmembrane helix</keyword>
<accession>A0A1L8RAL9</accession>
<feature type="domain" description="Penicillin-binding protein transpeptidase" evidence="11">
    <location>
        <begin position="364"/>
        <end position="702"/>
    </location>
</feature>
<name>A0A1L8RAL9_9ENTE</name>
<dbReference type="Gene3D" id="3.40.710.10">
    <property type="entry name" value="DD-peptidase/beta-lactamase superfamily"/>
    <property type="match status" value="1"/>
</dbReference>
<dbReference type="InterPro" id="IPR012338">
    <property type="entry name" value="Beta-lactam/transpept-like"/>
</dbReference>
<dbReference type="GO" id="GO:0071972">
    <property type="term" value="F:peptidoglycan L,D-transpeptidase activity"/>
    <property type="evidence" value="ECO:0007669"/>
    <property type="project" value="TreeGrafter"/>
</dbReference>
<keyword evidence="6" id="KW-0573">Peptidoglycan synthesis</keyword>